<sequence>MASPSSAVGTTTSSPAPEIQIPPVRVYSVEYPGYVQPTSVPEAVRTLGGQQALEKAFRKSSRPDAFLELRYRPDNPFAHPIAGEVVQTNSILLKVVKRRRKRVGDASADEEDPGPVGEYTVEPVGLIPGTARFRGLADYQYNPDPEDPVSKLRMAMEDLDVDAIRKFVIPEEKEDYTAPRDPDAMVIDPELSGEPSTATVKMKSKMRAFPPPLFSRISIPQQYNFKANPNSRVVTVVDETTGVEKKRYVNKDRWKGYGPVTALYPDSGVPTEPTDVVAQMKNSINSDIQKALAQKFTQRPIWTRTAILNQFTPAEAREIHNSKIHLPLVAYVFQDGPWRDTFVRFGYDPRKDINARFYQRLYFRNANHSIVRPSVTERRQDVRSSTEGGEDKKFSHIFDGVRLNTETAAFQLCDIHDKMLKQMIESTNEEDLRDECDATDGWYTSQAIERIKIILRHKFFQLLQGHVATEGECEALLNEPLSKATMKSRAPKLRMGKHNMAKGAMPPEELAAMRLHAQLQKNMQKRP</sequence>
<gene>
    <name evidence="1" type="ORF">BDM02DRAFT_3157198</name>
</gene>
<name>A0ACB6Z4F3_THEGA</name>
<protein>
    <submittedName>
        <fullName evidence="1">Uncharacterized protein</fullName>
    </submittedName>
</protein>
<keyword evidence="2" id="KW-1185">Reference proteome</keyword>
<evidence type="ECO:0000313" key="2">
    <source>
        <dbReference type="Proteomes" id="UP000886501"/>
    </source>
</evidence>
<reference evidence="1" key="1">
    <citation type="submission" date="2019-10" db="EMBL/GenBank/DDBJ databases">
        <authorList>
            <consortium name="DOE Joint Genome Institute"/>
            <person name="Kuo A."/>
            <person name="Miyauchi S."/>
            <person name="Kiss E."/>
            <person name="Drula E."/>
            <person name="Kohler A."/>
            <person name="Sanchez-Garcia M."/>
            <person name="Andreopoulos B."/>
            <person name="Barry K.W."/>
            <person name="Bonito G."/>
            <person name="Buee M."/>
            <person name="Carver A."/>
            <person name="Chen C."/>
            <person name="Cichocki N."/>
            <person name="Clum A."/>
            <person name="Culley D."/>
            <person name="Crous P.W."/>
            <person name="Fauchery L."/>
            <person name="Girlanda M."/>
            <person name="Hayes R."/>
            <person name="Keri Z."/>
            <person name="Labutti K."/>
            <person name="Lipzen A."/>
            <person name="Lombard V."/>
            <person name="Magnuson J."/>
            <person name="Maillard F."/>
            <person name="Morin E."/>
            <person name="Murat C."/>
            <person name="Nolan M."/>
            <person name="Ohm R."/>
            <person name="Pangilinan J."/>
            <person name="Pereira M."/>
            <person name="Perotto S."/>
            <person name="Peter M."/>
            <person name="Riley R."/>
            <person name="Sitrit Y."/>
            <person name="Stielow B."/>
            <person name="Szollosi G."/>
            <person name="Zifcakova L."/>
            <person name="Stursova M."/>
            <person name="Spatafora J.W."/>
            <person name="Tedersoo L."/>
            <person name="Vaario L.-M."/>
            <person name="Yamada A."/>
            <person name="Yan M."/>
            <person name="Wang P."/>
            <person name="Xu J."/>
            <person name="Bruns T."/>
            <person name="Baldrian P."/>
            <person name="Vilgalys R."/>
            <person name="Henrissat B."/>
            <person name="Grigoriev I.V."/>
            <person name="Hibbett D."/>
            <person name="Nagy L.G."/>
            <person name="Martin F.M."/>
        </authorList>
    </citation>
    <scope>NUCLEOTIDE SEQUENCE</scope>
    <source>
        <strain evidence="1">P2</strain>
    </source>
</reference>
<comment type="caution">
    <text evidence="1">The sequence shown here is derived from an EMBL/GenBank/DDBJ whole genome shotgun (WGS) entry which is preliminary data.</text>
</comment>
<evidence type="ECO:0000313" key="1">
    <source>
        <dbReference type="EMBL" id="KAF9644402.1"/>
    </source>
</evidence>
<organism evidence="1 2">
    <name type="scientific">Thelephora ganbajun</name>
    <name type="common">Ganba fungus</name>
    <dbReference type="NCBI Taxonomy" id="370292"/>
    <lineage>
        <taxon>Eukaryota</taxon>
        <taxon>Fungi</taxon>
        <taxon>Dikarya</taxon>
        <taxon>Basidiomycota</taxon>
        <taxon>Agaricomycotina</taxon>
        <taxon>Agaricomycetes</taxon>
        <taxon>Thelephorales</taxon>
        <taxon>Thelephoraceae</taxon>
        <taxon>Thelephora</taxon>
    </lineage>
</organism>
<proteinExistence type="predicted"/>
<accession>A0ACB6Z4F3</accession>
<reference evidence="1" key="2">
    <citation type="journal article" date="2020" name="Nat. Commun.">
        <title>Large-scale genome sequencing of mycorrhizal fungi provides insights into the early evolution of symbiotic traits.</title>
        <authorList>
            <person name="Miyauchi S."/>
            <person name="Kiss E."/>
            <person name="Kuo A."/>
            <person name="Drula E."/>
            <person name="Kohler A."/>
            <person name="Sanchez-Garcia M."/>
            <person name="Morin E."/>
            <person name="Andreopoulos B."/>
            <person name="Barry K.W."/>
            <person name="Bonito G."/>
            <person name="Buee M."/>
            <person name="Carver A."/>
            <person name="Chen C."/>
            <person name="Cichocki N."/>
            <person name="Clum A."/>
            <person name="Culley D."/>
            <person name="Crous P.W."/>
            <person name="Fauchery L."/>
            <person name="Girlanda M."/>
            <person name="Hayes R.D."/>
            <person name="Keri Z."/>
            <person name="LaButti K."/>
            <person name="Lipzen A."/>
            <person name="Lombard V."/>
            <person name="Magnuson J."/>
            <person name="Maillard F."/>
            <person name="Murat C."/>
            <person name="Nolan M."/>
            <person name="Ohm R.A."/>
            <person name="Pangilinan J."/>
            <person name="Pereira M.F."/>
            <person name="Perotto S."/>
            <person name="Peter M."/>
            <person name="Pfister S."/>
            <person name="Riley R."/>
            <person name="Sitrit Y."/>
            <person name="Stielow J.B."/>
            <person name="Szollosi G."/>
            <person name="Zifcakova L."/>
            <person name="Stursova M."/>
            <person name="Spatafora J.W."/>
            <person name="Tedersoo L."/>
            <person name="Vaario L.M."/>
            <person name="Yamada A."/>
            <person name="Yan M."/>
            <person name="Wang P."/>
            <person name="Xu J."/>
            <person name="Bruns T."/>
            <person name="Baldrian P."/>
            <person name="Vilgalys R."/>
            <person name="Dunand C."/>
            <person name="Henrissat B."/>
            <person name="Grigoriev I.V."/>
            <person name="Hibbett D."/>
            <person name="Nagy L.G."/>
            <person name="Martin F.M."/>
        </authorList>
    </citation>
    <scope>NUCLEOTIDE SEQUENCE</scope>
    <source>
        <strain evidence="1">P2</strain>
    </source>
</reference>
<dbReference type="EMBL" id="MU118141">
    <property type="protein sequence ID" value="KAF9644402.1"/>
    <property type="molecule type" value="Genomic_DNA"/>
</dbReference>
<dbReference type="Proteomes" id="UP000886501">
    <property type="component" value="Unassembled WGS sequence"/>
</dbReference>